<evidence type="ECO:0000313" key="2">
    <source>
        <dbReference type="Proteomes" id="UP000237056"/>
    </source>
</evidence>
<evidence type="ECO:0000313" key="1">
    <source>
        <dbReference type="EMBL" id="POS02482.1"/>
    </source>
</evidence>
<comment type="caution">
    <text evidence="1">The sequence shown here is derived from an EMBL/GenBank/DDBJ whole genome shotgun (WGS) entry which is preliminary data.</text>
</comment>
<sequence>MEIKLKYGIANLLFGMKTNDVEQCLGKPDKKTTDDDKNSIYIYTNLKLKLTFYIDEELRFGYFATTNPSVTIFNVSVISKPISLVMKELENHKITKWETSEDENYVYYFNESNWITLQTEFDEVVRVEIGAVFNEKEDEFDWKYL</sequence>
<dbReference type="RefSeq" id="WP_103725534.1">
    <property type="nucleotide sequence ID" value="NZ_PQNY01000004.1"/>
</dbReference>
<name>A0A2S4N9W8_9FLAO</name>
<dbReference type="Proteomes" id="UP000237056">
    <property type="component" value="Unassembled WGS sequence"/>
</dbReference>
<keyword evidence="2" id="KW-1185">Reference proteome</keyword>
<dbReference type="AlphaFoldDB" id="A0A2S4N9W8"/>
<reference evidence="1 2" key="1">
    <citation type="submission" date="2018-01" db="EMBL/GenBank/DDBJ databases">
        <title>Genomic Encyclopedia of Type Strains, Phase I: the one thousand microbial genomes (KMG-I) project.</title>
        <authorList>
            <person name="Goeker M."/>
        </authorList>
    </citation>
    <scope>NUCLEOTIDE SEQUENCE [LARGE SCALE GENOMIC DNA]</scope>
    <source>
        <strain evidence="1 2">DSM 17960</strain>
    </source>
</reference>
<dbReference type="EMBL" id="PQNY01000004">
    <property type="protein sequence ID" value="POS02482.1"/>
    <property type="molecule type" value="Genomic_DNA"/>
</dbReference>
<dbReference type="OrthoDB" id="5701146at2"/>
<protein>
    <submittedName>
        <fullName evidence="1">Uncharacterized protein</fullName>
    </submittedName>
</protein>
<proteinExistence type="predicted"/>
<gene>
    <name evidence="1" type="ORF">Q361_104207</name>
</gene>
<organism evidence="1 2">
    <name type="scientific">Flavobacterium croceum DSM 17960</name>
    <dbReference type="NCBI Taxonomy" id="1121886"/>
    <lineage>
        <taxon>Bacteria</taxon>
        <taxon>Pseudomonadati</taxon>
        <taxon>Bacteroidota</taxon>
        <taxon>Flavobacteriia</taxon>
        <taxon>Flavobacteriales</taxon>
        <taxon>Flavobacteriaceae</taxon>
        <taxon>Flavobacterium</taxon>
    </lineage>
</organism>
<accession>A0A2S4N9W8</accession>